<dbReference type="Proteomes" id="UP000241769">
    <property type="component" value="Unassembled WGS sequence"/>
</dbReference>
<protein>
    <submittedName>
        <fullName evidence="2">Uncharacterized protein</fullName>
    </submittedName>
</protein>
<proteinExistence type="predicted"/>
<reference evidence="2 3" key="1">
    <citation type="journal article" date="2018" name="Genome Biol. Evol.">
        <title>Multiple Roots of Fruiting Body Formation in Amoebozoa.</title>
        <authorList>
            <person name="Hillmann F."/>
            <person name="Forbes G."/>
            <person name="Novohradska S."/>
            <person name="Ferling I."/>
            <person name="Riege K."/>
            <person name="Groth M."/>
            <person name="Westermann M."/>
            <person name="Marz M."/>
            <person name="Spaller T."/>
            <person name="Winckler T."/>
            <person name="Schaap P."/>
            <person name="Glockner G."/>
        </authorList>
    </citation>
    <scope>NUCLEOTIDE SEQUENCE [LARGE SCALE GENOMIC DNA]</scope>
    <source>
        <strain evidence="2 3">Jena</strain>
    </source>
</reference>
<gene>
    <name evidence="2" type="ORF">PROFUN_08101</name>
</gene>
<organism evidence="2 3">
    <name type="scientific">Planoprotostelium fungivorum</name>
    <dbReference type="NCBI Taxonomy" id="1890364"/>
    <lineage>
        <taxon>Eukaryota</taxon>
        <taxon>Amoebozoa</taxon>
        <taxon>Evosea</taxon>
        <taxon>Variosea</taxon>
        <taxon>Cavosteliida</taxon>
        <taxon>Cavosteliaceae</taxon>
        <taxon>Planoprotostelium</taxon>
    </lineage>
</organism>
<accession>A0A2P6NKD7</accession>
<feature type="region of interest" description="Disordered" evidence="1">
    <location>
        <begin position="1"/>
        <end position="25"/>
    </location>
</feature>
<feature type="region of interest" description="Disordered" evidence="1">
    <location>
        <begin position="160"/>
        <end position="180"/>
    </location>
</feature>
<comment type="caution">
    <text evidence="2">The sequence shown here is derived from an EMBL/GenBank/DDBJ whole genome shotgun (WGS) entry which is preliminary data.</text>
</comment>
<evidence type="ECO:0000313" key="2">
    <source>
        <dbReference type="EMBL" id="PRP84421.1"/>
    </source>
</evidence>
<dbReference type="EMBL" id="MDYQ01000063">
    <property type="protein sequence ID" value="PRP84421.1"/>
    <property type="molecule type" value="Genomic_DNA"/>
</dbReference>
<dbReference type="AlphaFoldDB" id="A0A2P6NKD7"/>
<evidence type="ECO:0000313" key="3">
    <source>
        <dbReference type="Proteomes" id="UP000241769"/>
    </source>
</evidence>
<name>A0A2P6NKD7_9EUKA</name>
<dbReference type="InParanoid" id="A0A2P6NKD7"/>
<keyword evidence="3" id="KW-1185">Reference proteome</keyword>
<sequence length="180" mass="21258">MGKYSKIESRTMSAIEEKNMNDNDRERRLQRNRILNDTILKLRDFLKKSDPTAVFKTDVPSLSVAIENEPKTDTRRLVVHIPTEAQDPFSAEVEDLQDGSILLLLFKQSSTLCSWVYHGTDKQDWYDWVLPMRFYRLYKDDRGEAFNRVEEVQQAEVERMKKEAEIRKAAKERSNKRADR</sequence>
<evidence type="ECO:0000256" key="1">
    <source>
        <dbReference type="SAM" id="MobiDB-lite"/>
    </source>
</evidence>